<dbReference type="InterPro" id="IPR015797">
    <property type="entry name" value="NUDIX_hydrolase-like_dom_sf"/>
</dbReference>
<feature type="domain" description="Nudix hydrolase" evidence="2">
    <location>
        <begin position="1"/>
        <end position="134"/>
    </location>
</feature>
<dbReference type="PANTHER" id="PTHR43736">
    <property type="entry name" value="ADP-RIBOSE PYROPHOSPHATASE"/>
    <property type="match status" value="1"/>
</dbReference>
<dbReference type="STRING" id="713588.SAMN05421789_11129"/>
<dbReference type="InterPro" id="IPR020084">
    <property type="entry name" value="NUDIX_hydrolase_CS"/>
</dbReference>
<sequence length="138" mass="16392">MIDKINVRVYATVLKDKKILSLHEEYVGEYLLKFVGGGLEFGESIVECLHREFEEELNLKIKNLEHFYTQEDFLVSKFRDNEQLLTIYYLAEIVDEDDLIIRDSCIEKVEWISLETDENPFPLPVDKIVFDLLKKRFL</sequence>
<dbReference type="SUPFAM" id="SSF55811">
    <property type="entry name" value="Nudix"/>
    <property type="match status" value="1"/>
</dbReference>
<evidence type="ECO:0000313" key="3">
    <source>
        <dbReference type="EMBL" id="SIS91884.1"/>
    </source>
</evidence>
<dbReference type="EMBL" id="FTOI01000011">
    <property type="protein sequence ID" value="SIS91884.1"/>
    <property type="molecule type" value="Genomic_DNA"/>
</dbReference>
<dbReference type="Gene3D" id="3.90.79.10">
    <property type="entry name" value="Nucleoside Triphosphate Pyrophosphohydrolase"/>
    <property type="match status" value="1"/>
</dbReference>
<dbReference type="RefSeq" id="WP_076387602.1">
    <property type="nucleotide sequence ID" value="NZ_FTOI01000011.1"/>
</dbReference>
<dbReference type="AlphaFoldDB" id="A0A1N7N0M3"/>
<protein>
    <submittedName>
        <fullName evidence="3">NUDIX domain-containing protein</fullName>
    </submittedName>
</protein>
<organism evidence="3 4">
    <name type="scientific">Kaistella chaponensis</name>
    <dbReference type="NCBI Taxonomy" id="713588"/>
    <lineage>
        <taxon>Bacteria</taxon>
        <taxon>Pseudomonadati</taxon>
        <taxon>Bacteroidota</taxon>
        <taxon>Flavobacteriia</taxon>
        <taxon>Flavobacteriales</taxon>
        <taxon>Weeksellaceae</taxon>
        <taxon>Chryseobacterium group</taxon>
        <taxon>Kaistella</taxon>
    </lineage>
</organism>
<dbReference type="InterPro" id="IPR000086">
    <property type="entry name" value="NUDIX_hydrolase_dom"/>
</dbReference>
<proteinExistence type="predicted"/>
<dbReference type="Pfam" id="PF00293">
    <property type="entry name" value="NUDIX"/>
    <property type="match status" value="1"/>
</dbReference>
<dbReference type="GO" id="GO:0016787">
    <property type="term" value="F:hydrolase activity"/>
    <property type="evidence" value="ECO:0007669"/>
    <property type="project" value="UniProtKB-KW"/>
</dbReference>
<accession>A0A1N7N0M3</accession>
<dbReference type="Proteomes" id="UP000185839">
    <property type="component" value="Unassembled WGS sequence"/>
</dbReference>
<gene>
    <name evidence="3" type="ORF">SAMN05421789_11129</name>
</gene>
<name>A0A1N7N0M3_9FLAO</name>
<reference evidence="4" key="1">
    <citation type="submission" date="2017-01" db="EMBL/GenBank/DDBJ databases">
        <authorList>
            <person name="Varghese N."/>
            <person name="Submissions S."/>
        </authorList>
    </citation>
    <scope>NUCLEOTIDE SEQUENCE [LARGE SCALE GENOMIC DNA]</scope>
    <source>
        <strain evidence="4">DSM 23145</strain>
    </source>
</reference>
<dbReference type="OrthoDB" id="9810648at2"/>
<evidence type="ECO:0000313" key="4">
    <source>
        <dbReference type="Proteomes" id="UP000185839"/>
    </source>
</evidence>
<dbReference type="PROSITE" id="PS00893">
    <property type="entry name" value="NUDIX_BOX"/>
    <property type="match status" value="1"/>
</dbReference>
<evidence type="ECO:0000256" key="1">
    <source>
        <dbReference type="ARBA" id="ARBA00022801"/>
    </source>
</evidence>
<evidence type="ECO:0000259" key="2">
    <source>
        <dbReference type="PROSITE" id="PS51462"/>
    </source>
</evidence>
<dbReference type="PROSITE" id="PS51462">
    <property type="entry name" value="NUDIX"/>
    <property type="match status" value="1"/>
</dbReference>
<dbReference type="PANTHER" id="PTHR43736:SF1">
    <property type="entry name" value="DIHYDRONEOPTERIN TRIPHOSPHATE DIPHOSPHATASE"/>
    <property type="match status" value="1"/>
</dbReference>
<keyword evidence="4" id="KW-1185">Reference proteome</keyword>
<keyword evidence="1" id="KW-0378">Hydrolase</keyword>